<dbReference type="AlphaFoldDB" id="A0A8N7TEE6"/>
<keyword evidence="2" id="KW-0472">Membrane</keyword>
<evidence type="ECO:0000256" key="3">
    <source>
        <dbReference type="SAM" id="SignalP"/>
    </source>
</evidence>
<dbReference type="Gene3D" id="2.60.40.10">
    <property type="entry name" value="Immunoglobulins"/>
    <property type="match status" value="2"/>
</dbReference>
<gene>
    <name evidence="6" type="primary">LOC108181187</name>
</gene>
<name>A0A8N7TEE6_DANRE</name>
<accession>A0A8N7TEE6</accession>
<dbReference type="GeneID" id="108181187"/>
<proteinExistence type="predicted"/>
<keyword evidence="5" id="KW-1185">Reference proteome</keyword>
<protein>
    <submittedName>
        <fullName evidence="6">Uncharacterized protein isoform X1</fullName>
    </submittedName>
</protein>
<keyword evidence="2" id="KW-0812">Transmembrane</keyword>
<feature type="domain" description="Immunoglobulin" evidence="4">
    <location>
        <begin position="41"/>
        <end position="141"/>
    </location>
</feature>
<dbReference type="InterPro" id="IPR036179">
    <property type="entry name" value="Ig-like_dom_sf"/>
</dbReference>
<organism evidence="5 6">
    <name type="scientific">Danio rerio</name>
    <name type="common">Zebrafish</name>
    <name type="synonym">Brachydanio rerio</name>
    <dbReference type="NCBI Taxonomy" id="7955"/>
    <lineage>
        <taxon>Eukaryota</taxon>
        <taxon>Metazoa</taxon>
        <taxon>Chordata</taxon>
        <taxon>Craniata</taxon>
        <taxon>Vertebrata</taxon>
        <taxon>Euteleostomi</taxon>
        <taxon>Actinopterygii</taxon>
        <taxon>Neopterygii</taxon>
        <taxon>Teleostei</taxon>
        <taxon>Ostariophysi</taxon>
        <taxon>Cypriniformes</taxon>
        <taxon>Danionidae</taxon>
        <taxon>Danioninae</taxon>
        <taxon>Danio</taxon>
    </lineage>
</organism>
<evidence type="ECO:0000259" key="4">
    <source>
        <dbReference type="SMART" id="SM00409"/>
    </source>
</evidence>
<dbReference type="SUPFAM" id="SSF48726">
    <property type="entry name" value="Immunoglobulin"/>
    <property type="match status" value="2"/>
</dbReference>
<dbReference type="Proteomes" id="UP000000437">
    <property type="component" value="Chromosome 22"/>
</dbReference>
<dbReference type="OrthoDB" id="8741746at2759"/>
<feature type="region of interest" description="Disordered" evidence="1">
    <location>
        <begin position="295"/>
        <end position="316"/>
    </location>
</feature>
<evidence type="ECO:0000256" key="2">
    <source>
        <dbReference type="SAM" id="Phobius"/>
    </source>
</evidence>
<dbReference type="PANTHER" id="PTHR21063:SF4">
    <property type="entry name" value="CD48 ANTIGEN-RELATED"/>
    <property type="match status" value="1"/>
</dbReference>
<keyword evidence="3" id="KW-0732">Signal</keyword>
<dbReference type="RefSeq" id="XP_683119.4">
    <property type="nucleotide sequence ID" value="XM_678027.10"/>
</dbReference>
<feature type="signal peptide" evidence="3">
    <location>
        <begin position="1"/>
        <end position="39"/>
    </location>
</feature>
<dbReference type="InterPro" id="IPR013783">
    <property type="entry name" value="Ig-like_fold"/>
</dbReference>
<dbReference type="InterPro" id="IPR003599">
    <property type="entry name" value="Ig_sub"/>
</dbReference>
<dbReference type="SMART" id="SM00409">
    <property type="entry name" value="IG"/>
    <property type="match status" value="2"/>
</dbReference>
<feature type="domain" description="Immunoglobulin" evidence="4">
    <location>
        <begin position="149"/>
        <end position="254"/>
    </location>
</feature>
<sequence>MLRSLGAQRHITSGSVVKMIHVFNLLSWLLILRVLGVTGTDVPVSVMEEDSVILHTGVENLTEIKWYFNKTRIAQLNGNVSFICTDNQCINGTERFRGRLKLDLKTGSLTIMKINKTHSGEYQLVVDGIGNSNGGKILIITVQDNPAVYNQVKKNPGESVTFNPGVRRDIIVVMKCFLNNILIAEITGGQSQICSNVQCKERFTDRLKLDSETASLTITNIRNTDSGNYTLEIFIRNDTHFSITREKTFSLTVVSPPPSRLSGGAIAGIVILLVVVAAVVGGVIYYLRHRSDRAAQPQEGVADDPSSHPLRDMGDS</sequence>
<feature type="compositionally biased region" description="Basic and acidic residues" evidence="1">
    <location>
        <begin position="305"/>
        <end position="316"/>
    </location>
</feature>
<evidence type="ECO:0000313" key="5">
    <source>
        <dbReference type="Proteomes" id="UP000000437"/>
    </source>
</evidence>
<feature type="transmembrane region" description="Helical" evidence="2">
    <location>
        <begin position="265"/>
        <end position="287"/>
    </location>
</feature>
<keyword evidence="2" id="KW-1133">Transmembrane helix</keyword>
<reference evidence="6" key="1">
    <citation type="submission" date="2025-08" db="UniProtKB">
        <authorList>
            <consortium name="RefSeq"/>
        </authorList>
    </citation>
    <scope>IDENTIFICATION</scope>
    <source>
        <strain evidence="6">Tuebingen</strain>
        <tissue evidence="6">Fibroblasts and whole tissue</tissue>
    </source>
</reference>
<evidence type="ECO:0000256" key="1">
    <source>
        <dbReference type="SAM" id="MobiDB-lite"/>
    </source>
</evidence>
<evidence type="ECO:0000313" key="6">
    <source>
        <dbReference type="RefSeq" id="XP_683119.4"/>
    </source>
</evidence>
<dbReference type="PANTHER" id="PTHR21063">
    <property type="entry name" value="LFA-3"/>
    <property type="match status" value="1"/>
</dbReference>
<feature type="chain" id="PRO_5035460274" evidence="3">
    <location>
        <begin position="40"/>
        <end position="316"/>
    </location>
</feature>